<dbReference type="STRING" id="436010.A0A165ZH32"/>
<evidence type="ECO:0000313" key="3">
    <source>
        <dbReference type="Proteomes" id="UP000076532"/>
    </source>
</evidence>
<dbReference type="OrthoDB" id="1731983at2759"/>
<dbReference type="PANTHER" id="PTHR32487">
    <property type="entry name" value="3-OXO-DELTA(4,5)-STEROID 5-BETA-REDUCTASE"/>
    <property type="match status" value="1"/>
</dbReference>
<evidence type="ECO:0000259" key="1">
    <source>
        <dbReference type="Pfam" id="PF22917"/>
    </source>
</evidence>
<protein>
    <recommendedName>
        <fullName evidence="1">PRISE-like Rossmann-fold domain-containing protein</fullName>
    </recommendedName>
</protein>
<evidence type="ECO:0000313" key="2">
    <source>
        <dbReference type="EMBL" id="KZP10579.1"/>
    </source>
</evidence>
<name>A0A165ZH32_9AGAM</name>
<dbReference type="Gene3D" id="3.40.50.720">
    <property type="entry name" value="NAD(P)-binding Rossmann-like Domain"/>
    <property type="match status" value="1"/>
</dbReference>
<feature type="domain" description="PRISE-like Rossmann-fold" evidence="1">
    <location>
        <begin position="8"/>
        <end position="384"/>
    </location>
</feature>
<organism evidence="2 3">
    <name type="scientific">Athelia psychrophila</name>
    <dbReference type="NCBI Taxonomy" id="1759441"/>
    <lineage>
        <taxon>Eukaryota</taxon>
        <taxon>Fungi</taxon>
        <taxon>Dikarya</taxon>
        <taxon>Basidiomycota</taxon>
        <taxon>Agaricomycotina</taxon>
        <taxon>Agaricomycetes</taxon>
        <taxon>Agaricomycetidae</taxon>
        <taxon>Atheliales</taxon>
        <taxon>Atheliaceae</taxon>
        <taxon>Athelia</taxon>
    </lineage>
</organism>
<dbReference type="InterPro" id="IPR036291">
    <property type="entry name" value="NAD(P)-bd_dom_sf"/>
</dbReference>
<proteinExistence type="predicted"/>
<dbReference type="Proteomes" id="UP000076532">
    <property type="component" value="Unassembled WGS sequence"/>
</dbReference>
<dbReference type="CDD" id="cd08948">
    <property type="entry name" value="5beta-POR_like_SDR_a"/>
    <property type="match status" value="1"/>
</dbReference>
<dbReference type="SUPFAM" id="SSF51735">
    <property type="entry name" value="NAD(P)-binding Rossmann-fold domains"/>
    <property type="match status" value="1"/>
</dbReference>
<dbReference type="InterPro" id="IPR055222">
    <property type="entry name" value="PRISE-like_Rossmann-fold"/>
</dbReference>
<dbReference type="EMBL" id="KV417677">
    <property type="protein sequence ID" value="KZP10579.1"/>
    <property type="molecule type" value="Genomic_DNA"/>
</dbReference>
<reference evidence="2 3" key="1">
    <citation type="journal article" date="2016" name="Mol. Biol. Evol.">
        <title>Comparative Genomics of Early-Diverging Mushroom-Forming Fungi Provides Insights into the Origins of Lignocellulose Decay Capabilities.</title>
        <authorList>
            <person name="Nagy L.G."/>
            <person name="Riley R."/>
            <person name="Tritt A."/>
            <person name="Adam C."/>
            <person name="Daum C."/>
            <person name="Floudas D."/>
            <person name="Sun H."/>
            <person name="Yadav J.S."/>
            <person name="Pangilinan J."/>
            <person name="Larsson K.H."/>
            <person name="Matsuura K."/>
            <person name="Barry K."/>
            <person name="Labutti K."/>
            <person name="Kuo R."/>
            <person name="Ohm R.A."/>
            <person name="Bhattacharya S.S."/>
            <person name="Shirouzu T."/>
            <person name="Yoshinaga Y."/>
            <person name="Martin F.M."/>
            <person name="Grigoriev I.V."/>
            <person name="Hibbett D.S."/>
        </authorList>
    </citation>
    <scope>NUCLEOTIDE SEQUENCE [LARGE SCALE GENOMIC DNA]</scope>
    <source>
        <strain evidence="2 3">CBS 109695</strain>
    </source>
</reference>
<accession>A0A165ZH32</accession>
<keyword evidence="3" id="KW-1185">Reference proteome</keyword>
<dbReference type="Pfam" id="PF22917">
    <property type="entry name" value="PRISE"/>
    <property type="match status" value="1"/>
</dbReference>
<dbReference type="PANTHER" id="PTHR32487:SF8">
    <property type="entry name" value="NAD-DEPENDENT EPIMERASE_DEHYDRATASE DOMAIN-CONTAINING PROTEIN"/>
    <property type="match status" value="1"/>
</dbReference>
<gene>
    <name evidence="2" type="ORF">FIBSPDRAFT_962981</name>
</gene>
<sequence>MALPQKHAIVFGASGISGWRVVKELLQYPTPTTFGSVTGITNRPLTVEEADLPADARLRLVSGVDLTGSLESIMATLQERVPHIGEITHAYLYAYVHSPRQGKTLVDVNAQLVDSAVLALKALSPRLEHVTLQTGGKVYGIEHFPKVPIPPTPWKESLPRVQDPSIASQIFYYRQVDILAAHARGSSWKWTEIRPDAIVGFAPTSTAMNIALPLGVFFALWRAVHGSGATIPFPGPRAAYKRTHTETPMGAAARFQIFASLRGGETHEQAYNIGTPPSSYAHKWPLLAAQFGLVGAPPAADEGIDVAAWVRAHRAEWEVLEKEHGLKAGVIEKVGWDFLVILTIPIDREYDTSKARELGFQEEMDLMAAYKEAWGLMTASKLLPPV</sequence>
<dbReference type="AlphaFoldDB" id="A0A165ZH32"/>